<reference evidence="2" key="1">
    <citation type="submission" date="2015-11" db="EMBL/GenBank/DDBJ databases">
        <title>De novo transcriptome assembly of four potential Pierce s Disease insect vectors from Arizona vineyards.</title>
        <authorList>
            <person name="Tassone E.E."/>
        </authorList>
    </citation>
    <scope>NUCLEOTIDE SEQUENCE</scope>
</reference>
<feature type="compositionally biased region" description="Basic and acidic residues" evidence="1">
    <location>
        <begin position="457"/>
        <end position="476"/>
    </location>
</feature>
<feature type="compositionally biased region" description="Polar residues" evidence="1">
    <location>
        <begin position="176"/>
        <end position="186"/>
    </location>
</feature>
<feature type="compositionally biased region" description="Polar residues" evidence="1">
    <location>
        <begin position="66"/>
        <end position="75"/>
    </location>
</feature>
<feature type="compositionally biased region" description="Polar residues" evidence="1">
    <location>
        <begin position="427"/>
        <end position="439"/>
    </location>
</feature>
<dbReference type="EMBL" id="GECZ01029919">
    <property type="protein sequence ID" value="JAS39850.1"/>
    <property type="molecule type" value="Transcribed_RNA"/>
</dbReference>
<feature type="compositionally biased region" description="Polar residues" evidence="1">
    <location>
        <begin position="46"/>
        <end position="58"/>
    </location>
</feature>
<feature type="region of interest" description="Disordered" evidence="1">
    <location>
        <begin position="219"/>
        <end position="251"/>
    </location>
</feature>
<sequence length="487" mass="54802">EVKCKADEEKHKKFFISMDDVLTRKRSYESDDSDSVPIPSKRSKSDINTSGSVFSNGKSELEENGDTNTKPQNDSVVGENRNESSDSTLLEDESYLSNFLSTNEEILIDKSELDPNITVSKPQLNELTERTLMSDSSNDQSPEKQDENNFNNKRKDLSSDKLTQDHNKLQKKEENLNQTSSEQEAQIESKNDEQLCEDKSFEVLSEALVIEKTSPHIDKDKLNYNRSKSPENPSPFTEDTNISSGSKKENEFDSSLAYSENILSTDIAKTVDDQPLSCIEESVDQLNTVTQLNHNPSLKNASTENDDKNIILAMDWLNSTVNDLSDLSKLISVKANKFKEKKLKEENLTSYNDVLALANSVKKLLNGIHTNFRMVEHSLEDQIKPWKVLSGVKAPENDTHLIEQELDNRDNKSESVTGCRNDSLNAIKNETGLSNNETPSKFAEDDLPKSQPMSSTSDRERENDMEVGEESSKDCNDVDNTPSKFAE</sequence>
<organism evidence="2">
    <name type="scientific">Cuerna arida</name>
    <dbReference type="NCBI Taxonomy" id="1464854"/>
    <lineage>
        <taxon>Eukaryota</taxon>
        <taxon>Metazoa</taxon>
        <taxon>Ecdysozoa</taxon>
        <taxon>Arthropoda</taxon>
        <taxon>Hexapoda</taxon>
        <taxon>Insecta</taxon>
        <taxon>Pterygota</taxon>
        <taxon>Neoptera</taxon>
        <taxon>Paraneoptera</taxon>
        <taxon>Hemiptera</taxon>
        <taxon>Auchenorrhyncha</taxon>
        <taxon>Membracoidea</taxon>
        <taxon>Cicadellidae</taxon>
        <taxon>Cicadellinae</taxon>
        <taxon>Proconiini</taxon>
        <taxon>Cuerna</taxon>
    </lineage>
</organism>
<feature type="region of interest" description="Disordered" evidence="1">
    <location>
        <begin position="25"/>
        <end position="92"/>
    </location>
</feature>
<feature type="non-terminal residue" evidence="2">
    <location>
        <position position="1"/>
    </location>
</feature>
<protein>
    <submittedName>
        <fullName evidence="2">Uncharacterized protein</fullName>
    </submittedName>
</protein>
<feature type="compositionally biased region" description="Polar residues" evidence="1">
    <location>
        <begin position="224"/>
        <end position="245"/>
    </location>
</feature>
<dbReference type="AlphaFoldDB" id="A0A1B6EPM6"/>
<feature type="region of interest" description="Disordered" evidence="1">
    <location>
        <begin position="107"/>
        <end position="193"/>
    </location>
</feature>
<feature type="non-terminal residue" evidence="2">
    <location>
        <position position="487"/>
    </location>
</feature>
<proteinExistence type="predicted"/>
<feature type="compositionally biased region" description="Polar residues" evidence="1">
    <location>
        <begin position="478"/>
        <end position="487"/>
    </location>
</feature>
<feature type="region of interest" description="Disordered" evidence="1">
    <location>
        <begin position="427"/>
        <end position="487"/>
    </location>
</feature>
<evidence type="ECO:0000313" key="2">
    <source>
        <dbReference type="EMBL" id="JAS39850.1"/>
    </source>
</evidence>
<feature type="compositionally biased region" description="Basic and acidic residues" evidence="1">
    <location>
        <begin position="141"/>
        <end position="175"/>
    </location>
</feature>
<name>A0A1B6EPM6_9HEMI</name>
<gene>
    <name evidence="2" type="ORF">g.13134</name>
</gene>
<accession>A0A1B6EPM6</accession>
<feature type="compositionally biased region" description="Polar residues" evidence="1">
    <location>
        <begin position="117"/>
        <end position="140"/>
    </location>
</feature>
<evidence type="ECO:0000256" key="1">
    <source>
        <dbReference type="SAM" id="MobiDB-lite"/>
    </source>
</evidence>